<comment type="caution">
    <text evidence="3">The sequence shown here is derived from an EMBL/GenBank/DDBJ whole genome shotgun (WGS) entry which is preliminary data.</text>
</comment>
<dbReference type="Proteomes" id="UP000009170">
    <property type="component" value="Unassembled WGS sequence"/>
</dbReference>
<dbReference type="RefSeq" id="XP_003079054.2">
    <property type="nucleotide sequence ID" value="XM_003079006.2"/>
</dbReference>
<dbReference type="EMBL" id="CAID01000004">
    <property type="protein sequence ID" value="CEF97763.1"/>
    <property type="molecule type" value="Genomic_DNA"/>
</dbReference>
<organism evidence="3 4">
    <name type="scientific">Ostreococcus tauri</name>
    <name type="common">Marine green alga</name>
    <dbReference type="NCBI Taxonomy" id="70448"/>
    <lineage>
        <taxon>Eukaryota</taxon>
        <taxon>Viridiplantae</taxon>
        <taxon>Chlorophyta</taxon>
        <taxon>Mamiellophyceae</taxon>
        <taxon>Mamiellales</taxon>
        <taxon>Bathycoccaceae</taxon>
        <taxon>Ostreococcus</taxon>
    </lineage>
</organism>
<feature type="chain" id="PRO_5001860646" evidence="2">
    <location>
        <begin position="37"/>
        <end position="304"/>
    </location>
</feature>
<feature type="signal peptide" evidence="2">
    <location>
        <begin position="1"/>
        <end position="36"/>
    </location>
</feature>
<proteinExistence type="predicted"/>
<reference evidence="3 4" key="2">
    <citation type="journal article" date="2014" name="BMC Genomics">
        <title>An improved genome of the model marine alga Ostreococcus tauri unfolds by assessing Illumina de novo assemblies.</title>
        <authorList>
            <person name="Blanc-Mathieu R."/>
            <person name="Verhelst B."/>
            <person name="Derelle E."/>
            <person name="Rombauts S."/>
            <person name="Bouget F.Y."/>
            <person name="Carre I."/>
            <person name="Chateau A."/>
            <person name="Eyre-Walker A."/>
            <person name="Grimsley N."/>
            <person name="Moreau H."/>
            <person name="Piegu B."/>
            <person name="Rivals E."/>
            <person name="Schackwitz W."/>
            <person name="Van de Peer Y."/>
            <person name="Piganeau G."/>
        </authorList>
    </citation>
    <scope>NUCLEOTIDE SEQUENCE [LARGE SCALE GENOMIC DNA]</scope>
    <source>
        <strain evidence="4">OTTH 0595 / CCAP 157/2 / RCC745</strain>
    </source>
</reference>
<reference evidence="4" key="1">
    <citation type="journal article" date="2006" name="Proc. Natl. Acad. Sci. U.S.A.">
        <title>Genome analysis of the smallest free-living eukaryote Ostreococcus tauri unveils many unique features.</title>
        <authorList>
            <person name="Derelle E."/>
            <person name="Ferraz C."/>
            <person name="Rombauts S."/>
            <person name="Rouze P."/>
            <person name="Worden A.Z."/>
            <person name="Robbens S."/>
            <person name="Partensky F."/>
            <person name="Degroeve S."/>
            <person name="Echeynie S."/>
            <person name="Cooke R."/>
            <person name="Saeys Y."/>
            <person name="Wuyts J."/>
            <person name="Jabbari K."/>
            <person name="Bowler C."/>
            <person name="Panaud O."/>
            <person name="Piegu B."/>
            <person name="Ball S.G."/>
            <person name="Ral J.-P."/>
            <person name="Bouget F.-Y."/>
            <person name="Piganeau G."/>
            <person name="De Baets B."/>
            <person name="Picard A."/>
            <person name="Delseny M."/>
            <person name="Demaille J."/>
            <person name="Van de Peer Y."/>
            <person name="Moreau H."/>
        </authorList>
    </citation>
    <scope>NUCLEOTIDE SEQUENCE [LARGE SCALE GENOMIC DNA]</scope>
    <source>
        <strain evidence="4">OTTH 0595 / CCAP 157/2 / RCC745</strain>
    </source>
</reference>
<feature type="region of interest" description="Disordered" evidence="1">
    <location>
        <begin position="38"/>
        <end position="65"/>
    </location>
</feature>
<dbReference type="Gene3D" id="3.40.50.150">
    <property type="entry name" value="Vaccinia Virus protein VP39"/>
    <property type="match status" value="1"/>
</dbReference>
<evidence type="ECO:0000256" key="1">
    <source>
        <dbReference type="SAM" id="MobiDB-lite"/>
    </source>
</evidence>
<dbReference type="InParanoid" id="A0A090N3A2"/>
<keyword evidence="2" id="KW-0732">Signal</keyword>
<dbReference type="SUPFAM" id="SSF53335">
    <property type="entry name" value="S-adenosyl-L-methionine-dependent methyltransferases"/>
    <property type="match status" value="1"/>
</dbReference>
<sequence length="304" mass="33019">MAVTRAIARRSRGRAGAVALVLVLVVALARQRASFASTTTMTPSNDGSFVDDRGTRVRAPPSPTSVVPNALERLRARGGAGEGGGVDVDEDATRAARAAAARAGKRRRGIEFACGNCALELDARGKYSLMGIIPRADRATEDGKRALAAGAAVAAPLRAVPFKRARFDYVVMLETFEKINARVSGEIVDPVINEATRVAKKGAIMVFAKRAGSDRARGWWMDTFCAHGWAEDTKLYSKIVPIDVRRRGNVFVLRRLKRVKMEKCRCSAPEGADAKDYCGAPGRPNAQSEVREYWRSIKRPRSFA</sequence>
<dbReference type="InterPro" id="IPR029063">
    <property type="entry name" value="SAM-dependent_MTases_sf"/>
</dbReference>
<dbReference type="AlphaFoldDB" id="A0A090N3A2"/>
<evidence type="ECO:0000313" key="3">
    <source>
        <dbReference type="EMBL" id="CEF97763.1"/>
    </source>
</evidence>
<evidence type="ECO:0000256" key="2">
    <source>
        <dbReference type="SAM" id="SignalP"/>
    </source>
</evidence>
<keyword evidence="4" id="KW-1185">Reference proteome</keyword>
<gene>
    <name evidence="3" type="ORF">OT_ostta04g05170</name>
</gene>
<accession>A0A090N3A2</accession>
<dbReference type="KEGG" id="ota:OT_ostta04g05170"/>
<evidence type="ECO:0000313" key="4">
    <source>
        <dbReference type="Proteomes" id="UP000009170"/>
    </source>
</evidence>
<dbReference type="OrthoDB" id="10570705at2759"/>
<feature type="compositionally biased region" description="Polar residues" evidence="1">
    <location>
        <begin position="38"/>
        <end position="47"/>
    </location>
</feature>
<name>A0A090N3A2_OSTTA</name>
<dbReference type="GeneID" id="9833968"/>
<protein>
    <submittedName>
        <fullName evidence="3">Unnamed product</fullName>
    </submittedName>
</protein>